<feature type="signal peptide" evidence="7">
    <location>
        <begin position="1"/>
        <end position="17"/>
    </location>
</feature>
<dbReference type="PANTHER" id="PTHR43798:SF33">
    <property type="entry name" value="HYDROLASE, PUTATIVE (AFU_ORTHOLOGUE AFUA_2G14860)-RELATED"/>
    <property type="match status" value="1"/>
</dbReference>
<dbReference type="GO" id="GO:0005789">
    <property type="term" value="C:endoplasmic reticulum membrane"/>
    <property type="evidence" value="ECO:0007669"/>
    <property type="project" value="UniProtKB-SubCell"/>
</dbReference>
<keyword evidence="3 9" id="KW-0378">Hydrolase</keyword>
<feature type="chain" id="PRO_5001517174" evidence="7">
    <location>
        <begin position="18"/>
        <end position="339"/>
    </location>
</feature>
<dbReference type="AlphaFoldDB" id="A0A023G823"/>
<accession>A0A023G823</accession>
<proteinExistence type="evidence at transcript level"/>
<evidence type="ECO:0000313" key="9">
    <source>
        <dbReference type="EMBL" id="JAC28973.1"/>
    </source>
</evidence>
<keyword evidence="2" id="KW-0812">Transmembrane</keyword>
<dbReference type="GO" id="GO:0047372">
    <property type="term" value="F:monoacylglycerol lipase activity"/>
    <property type="evidence" value="ECO:0007669"/>
    <property type="project" value="TreeGrafter"/>
</dbReference>
<feature type="domain" description="AB hydrolase-1" evidence="8">
    <location>
        <begin position="64"/>
        <end position="184"/>
    </location>
</feature>
<keyword evidence="5" id="KW-1133">Transmembrane helix</keyword>
<dbReference type="GO" id="GO:0046464">
    <property type="term" value="P:acylglycerol catabolic process"/>
    <property type="evidence" value="ECO:0007669"/>
    <property type="project" value="TreeGrafter"/>
</dbReference>
<evidence type="ECO:0000256" key="3">
    <source>
        <dbReference type="ARBA" id="ARBA00022801"/>
    </source>
</evidence>
<dbReference type="Pfam" id="PF00561">
    <property type="entry name" value="Abhydrolase_1"/>
    <property type="match status" value="1"/>
</dbReference>
<evidence type="ECO:0000256" key="2">
    <source>
        <dbReference type="ARBA" id="ARBA00022692"/>
    </source>
</evidence>
<evidence type="ECO:0000256" key="6">
    <source>
        <dbReference type="ARBA" id="ARBA00023136"/>
    </source>
</evidence>
<dbReference type="InterPro" id="IPR000639">
    <property type="entry name" value="Epox_hydrolase-like"/>
</dbReference>
<protein>
    <submittedName>
        <fullName evidence="9">Putative soluble epoxide hydrolase</fullName>
    </submittedName>
</protein>
<dbReference type="FunFam" id="3.40.50.1820:FF:000041">
    <property type="entry name" value="Mesoderm-specific transcript homolog protein"/>
    <property type="match status" value="1"/>
</dbReference>
<name>A0A023G823_AMBTT</name>
<dbReference type="PANTHER" id="PTHR43798">
    <property type="entry name" value="MONOACYLGLYCEROL LIPASE"/>
    <property type="match status" value="1"/>
</dbReference>
<evidence type="ECO:0000256" key="5">
    <source>
        <dbReference type="ARBA" id="ARBA00022989"/>
    </source>
</evidence>
<dbReference type="InterPro" id="IPR050266">
    <property type="entry name" value="AB_hydrolase_sf"/>
</dbReference>
<comment type="subcellular location">
    <subcellularLocation>
        <location evidence="1">Endoplasmic reticulum membrane</location>
        <topology evidence="1">Multi-pass membrane protein</topology>
    </subcellularLocation>
</comment>
<evidence type="ECO:0000256" key="4">
    <source>
        <dbReference type="ARBA" id="ARBA00022824"/>
    </source>
</evidence>
<reference evidence="9" key="1">
    <citation type="submission" date="2014-03" db="EMBL/GenBank/DDBJ databases">
        <title>The sialotranscriptome of Amblyomma triste, Amblyomma parvum and Amblyomma cajennense ticks, uncovered by 454-based RNA-seq.</title>
        <authorList>
            <person name="Garcia G.R."/>
            <person name="Gardinassi L.G."/>
            <person name="Ribeiro J.M."/>
            <person name="Anatriello E."/>
            <person name="Ferreira B.R."/>
            <person name="Moreira H.N."/>
            <person name="Mafra C."/>
            <person name="Olegario M.M."/>
            <person name="Szabo P.J."/>
            <person name="Miranda-Santos I.K."/>
            <person name="Maruyama S.R."/>
        </authorList>
    </citation>
    <scope>NUCLEOTIDE SEQUENCE</scope>
    <source>
        <strain evidence="9">Mato Grasso do Sul</strain>
        <tissue evidence="9">Salivary glands</tissue>
    </source>
</reference>
<keyword evidence="7" id="KW-0732">Signal</keyword>
<evidence type="ECO:0000256" key="1">
    <source>
        <dbReference type="ARBA" id="ARBA00004477"/>
    </source>
</evidence>
<dbReference type="PRINTS" id="PR00412">
    <property type="entry name" value="EPOXHYDRLASE"/>
</dbReference>
<dbReference type="InterPro" id="IPR000073">
    <property type="entry name" value="AB_hydrolase_1"/>
</dbReference>
<organism evidence="9">
    <name type="scientific">Amblyomma triste</name>
    <name type="common">Neotropical tick</name>
    <dbReference type="NCBI Taxonomy" id="251400"/>
    <lineage>
        <taxon>Eukaryota</taxon>
        <taxon>Metazoa</taxon>
        <taxon>Ecdysozoa</taxon>
        <taxon>Arthropoda</taxon>
        <taxon>Chelicerata</taxon>
        <taxon>Arachnida</taxon>
        <taxon>Acari</taxon>
        <taxon>Parasitiformes</taxon>
        <taxon>Ixodida</taxon>
        <taxon>Ixodoidea</taxon>
        <taxon>Ixodidae</taxon>
        <taxon>Amblyomminae</taxon>
        <taxon>Amblyomma</taxon>
    </lineage>
</organism>
<evidence type="ECO:0000259" key="8">
    <source>
        <dbReference type="Pfam" id="PF00561"/>
    </source>
</evidence>
<dbReference type="InterPro" id="IPR029058">
    <property type="entry name" value="AB_hydrolase_fold"/>
</dbReference>
<keyword evidence="6" id="KW-0472">Membrane</keyword>
<dbReference type="Gene3D" id="3.40.50.1820">
    <property type="entry name" value="alpha/beta hydrolase"/>
    <property type="match status" value="1"/>
</dbReference>
<dbReference type="EMBL" id="GBBM01006445">
    <property type="protein sequence ID" value="JAC28973.1"/>
    <property type="molecule type" value="mRNA"/>
</dbReference>
<evidence type="ECO:0000256" key="7">
    <source>
        <dbReference type="SAM" id="SignalP"/>
    </source>
</evidence>
<dbReference type="SUPFAM" id="SSF53474">
    <property type="entry name" value="alpha/beta-Hydrolases"/>
    <property type="match status" value="1"/>
</dbReference>
<keyword evidence="4" id="KW-0256">Endoplasmic reticulum</keyword>
<sequence length="339" mass="38549">MNTFFSVLIAACAAAFAIFHTYPSPPKSPLLYQWEKEDGGSYFKFQDYDIFFKDVEGTGENKEVLLCLHGFPTSSFDFYLVTPSLRKIFGRIVLFDFLGLGYSDKPRFHTYSIFEQANITEALVKKLGLSKVHILAHDIGDTVAQELLARQAEGVLPFEVATVCMLNGGILPQHHHPRWSQKILRLPIIGVIASRFMNHLVFRIALADVFGPNTKPTVADIHNYWHLARLKDGYRVFGLLLSYIDERFENEERWVRALQKSASKVHMIYGPADPVNRPPFQEHYRKLVPGSSIHILHEHIGHYVHLEAPKEVVAAYLPFLEAHGVKTKTISVALPDRLL</sequence>